<dbReference type="GO" id="GO:0016020">
    <property type="term" value="C:membrane"/>
    <property type="evidence" value="ECO:0007669"/>
    <property type="project" value="UniProtKB-SubCell"/>
</dbReference>
<keyword evidence="4 6" id="KW-1133">Transmembrane helix</keyword>
<evidence type="ECO:0000256" key="6">
    <source>
        <dbReference type="SAM" id="Phobius"/>
    </source>
</evidence>
<accession>A0A2U9C5R7</accession>
<comment type="similarity">
    <text evidence="2">Belongs to the TMEM45 family.</text>
</comment>
<dbReference type="AlphaFoldDB" id="A0A2U9C5R7"/>
<evidence type="ECO:0000256" key="4">
    <source>
        <dbReference type="ARBA" id="ARBA00022989"/>
    </source>
</evidence>
<dbReference type="Pfam" id="PF04819">
    <property type="entry name" value="DUF716"/>
    <property type="match status" value="1"/>
</dbReference>
<feature type="transmembrane region" description="Helical" evidence="6">
    <location>
        <begin position="226"/>
        <end position="248"/>
    </location>
</feature>
<keyword evidence="8" id="KW-1185">Reference proteome</keyword>
<feature type="transmembrane region" description="Helical" evidence="6">
    <location>
        <begin position="393"/>
        <end position="417"/>
    </location>
</feature>
<feature type="transmembrane region" description="Helical" evidence="6">
    <location>
        <begin position="186"/>
        <end position="206"/>
    </location>
</feature>
<evidence type="ECO:0000313" key="7">
    <source>
        <dbReference type="EMBL" id="AWP11390.1"/>
    </source>
</evidence>
<keyword evidence="5 6" id="KW-0472">Membrane</keyword>
<organism evidence="7 8">
    <name type="scientific">Scophthalmus maximus</name>
    <name type="common">Turbot</name>
    <name type="synonym">Psetta maxima</name>
    <dbReference type="NCBI Taxonomy" id="52904"/>
    <lineage>
        <taxon>Eukaryota</taxon>
        <taxon>Metazoa</taxon>
        <taxon>Chordata</taxon>
        <taxon>Craniata</taxon>
        <taxon>Vertebrata</taxon>
        <taxon>Euteleostomi</taxon>
        <taxon>Actinopterygii</taxon>
        <taxon>Neopterygii</taxon>
        <taxon>Teleostei</taxon>
        <taxon>Neoteleostei</taxon>
        <taxon>Acanthomorphata</taxon>
        <taxon>Carangaria</taxon>
        <taxon>Pleuronectiformes</taxon>
        <taxon>Pleuronectoidei</taxon>
        <taxon>Scophthalmidae</taxon>
        <taxon>Scophthalmus</taxon>
    </lineage>
</organism>
<gene>
    <name evidence="7" type="ORF">SMAX5B_007857</name>
</gene>
<feature type="transmembrane region" description="Helical" evidence="6">
    <location>
        <begin position="455"/>
        <end position="477"/>
    </location>
</feature>
<dbReference type="InterPro" id="IPR042127">
    <property type="entry name" value="TMEM45"/>
</dbReference>
<comment type="subcellular location">
    <subcellularLocation>
        <location evidence="1">Membrane</location>
        <topology evidence="1">Multi-pass membrane protein</topology>
    </subcellularLocation>
</comment>
<evidence type="ECO:0000256" key="1">
    <source>
        <dbReference type="ARBA" id="ARBA00004141"/>
    </source>
</evidence>
<feature type="transmembrane region" description="Helical" evidence="6">
    <location>
        <begin position="94"/>
        <end position="115"/>
    </location>
</feature>
<dbReference type="GO" id="GO:0016192">
    <property type="term" value="P:vesicle-mediated transport"/>
    <property type="evidence" value="ECO:0007669"/>
    <property type="project" value="InterPro"/>
</dbReference>
<feature type="transmembrane region" description="Helical" evidence="6">
    <location>
        <begin position="12"/>
        <end position="30"/>
    </location>
</feature>
<evidence type="ECO:0000313" key="8">
    <source>
        <dbReference type="Proteomes" id="UP000246464"/>
    </source>
</evidence>
<feature type="transmembrane region" description="Helical" evidence="6">
    <location>
        <begin position="366"/>
        <end position="387"/>
    </location>
</feature>
<dbReference type="PANTHER" id="PTHR16007:SF21">
    <property type="entry name" value="TRANSMEMBRANE PROTEIN 45A"/>
    <property type="match status" value="1"/>
</dbReference>
<feature type="transmembrane region" description="Helical" evidence="6">
    <location>
        <begin position="157"/>
        <end position="174"/>
    </location>
</feature>
<feature type="transmembrane region" description="Helical" evidence="6">
    <location>
        <begin position="429"/>
        <end position="449"/>
    </location>
</feature>
<name>A0A2U9C5R7_SCOMX</name>
<dbReference type="GO" id="GO:0012505">
    <property type="term" value="C:endomembrane system"/>
    <property type="evidence" value="ECO:0007669"/>
    <property type="project" value="UniProtKB-ARBA"/>
</dbReference>
<protein>
    <submittedName>
        <fullName evidence="7">Putative transmembrane protein 45A</fullName>
    </submittedName>
</protein>
<dbReference type="EMBL" id="CP026254">
    <property type="protein sequence ID" value="AWP11390.1"/>
    <property type="molecule type" value="Genomic_DNA"/>
</dbReference>
<dbReference type="PANTHER" id="PTHR16007">
    <property type="entry name" value="EPIDIDYMAL MEMBRANE PROTEIN E9-RELATED"/>
    <property type="match status" value="1"/>
</dbReference>
<keyword evidence="3 6" id="KW-0812">Transmembrane</keyword>
<reference evidence="7 8" key="1">
    <citation type="submission" date="2017-12" db="EMBL/GenBank/DDBJ databases">
        <title>Integrating genomic resources of turbot (Scophthalmus maximus) in depth evaluation of genetic and physical mapping variation across individuals.</title>
        <authorList>
            <person name="Martinez P."/>
        </authorList>
    </citation>
    <scope>NUCLEOTIDE SEQUENCE [LARGE SCALE GENOMIC DNA]</scope>
</reference>
<proteinExistence type="inferred from homology"/>
<dbReference type="Pfam" id="PF04178">
    <property type="entry name" value="Got1"/>
    <property type="match status" value="1"/>
</dbReference>
<evidence type="ECO:0000256" key="3">
    <source>
        <dbReference type="ARBA" id="ARBA00022692"/>
    </source>
</evidence>
<feature type="transmembrane region" description="Helical" evidence="6">
    <location>
        <begin position="51"/>
        <end position="74"/>
    </location>
</feature>
<feature type="transmembrane region" description="Helical" evidence="6">
    <location>
        <begin position="127"/>
        <end position="145"/>
    </location>
</feature>
<evidence type="ECO:0000256" key="2">
    <source>
        <dbReference type="ARBA" id="ARBA00006948"/>
    </source>
</evidence>
<dbReference type="GO" id="GO:0005737">
    <property type="term" value="C:cytoplasm"/>
    <property type="evidence" value="ECO:0007669"/>
    <property type="project" value="UniProtKB-ARBA"/>
</dbReference>
<dbReference type="InterPro" id="IPR007305">
    <property type="entry name" value="Vesicle_transpt_Got1/SFT2"/>
</dbReference>
<sequence length="490" mass="55432">MGSFKGHALPGSFFLVAGIWWTGKYSLWHASRRNKNIGSTRLASRASQRRLEIIESSVVLFFSLVGILAEQFAAGGPRLQLYNFSEKHWQYLMNWQHATMYLFFGLAAAVSLVIHATEAAPLALDRLMLALAFFNEGFIFFYHLHGRSMLDVHVHQLLLFAVFGGALVASLEVFHRGNIILELLRCTLTVLQGSWFWQIGFVLYPPNGPEWDMKDPSNMMFITMCYSWHLAFAMLLVGSLYCTVSCGVRSRLKRTPPMEMGLLKPRERDPEGRRFLMADKLPLQIYCTIVRTAQHTLHPLATGLSKDLTSNRNVFTHDPFVDVYEPSAMDKLKSVLSGEEARRDDRTILETVNEASTLGWGTRVKGFVACFVVGGVCTLLGVCFLFLPRIGLTLFIIFYTFGNLCALGSTMFLMGPLKQLKRMCDKTRALATAIMITCLVLTLCAAFWWKNFGLALLFCILQVLSFTWYSLSYIPFVRDAILRMLSMCCK</sequence>
<dbReference type="InterPro" id="IPR006904">
    <property type="entry name" value="DUF716"/>
</dbReference>
<evidence type="ECO:0000256" key="5">
    <source>
        <dbReference type="ARBA" id="ARBA00023136"/>
    </source>
</evidence>
<dbReference type="Proteomes" id="UP000246464">
    <property type="component" value="Chromosome 12"/>
</dbReference>